<dbReference type="Pfam" id="PF26049">
    <property type="entry name" value="RLMG_N"/>
    <property type="match status" value="1"/>
</dbReference>
<dbReference type="GO" id="GO:0052916">
    <property type="term" value="F:23S rRNA (guanine(1835)-N(2))-methyltransferase activity"/>
    <property type="evidence" value="ECO:0007669"/>
    <property type="project" value="UniProtKB-EC"/>
</dbReference>
<dbReference type="Proteomes" id="UP000280792">
    <property type="component" value="Unassembled WGS sequence"/>
</dbReference>
<evidence type="ECO:0000256" key="6">
    <source>
        <dbReference type="HAMAP-Rule" id="MF_01859"/>
    </source>
</evidence>
<evidence type="ECO:0000256" key="3">
    <source>
        <dbReference type="ARBA" id="ARBA00022603"/>
    </source>
</evidence>
<dbReference type="PANTHER" id="PTHR47816">
    <property type="entry name" value="RIBOSOMAL RNA SMALL SUBUNIT METHYLTRANSFERASE C"/>
    <property type="match status" value="1"/>
</dbReference>
<keyword evidence="10" id="KW-1185">Reference proteome</keyword>
<dbReference type="CDD" id="cd02440">
    <property type="entry name" value="AdoMet_MTases"/>
    <property type="match status" value="1"/>
</dbReference>
<feature type="domain" description="Methyltransferase small" evidence="7">
    <location>
        <begin position="202"/>
        <end position="371"/>
    </location>
</feature>
<reference evidence="9 10" key="1">
    <citation type="submission" date="2018-08" db="EMBL/GenBank/DDBJ databases">
        <authorList>
            <person name="Khan S.A."/>
        </authorList>
    </citation>
    <scope>NUCLEOTIDE SEQUENCE [LARGE SCALE GENOMIC DNA]</scope>
    <source>
        <strain evidence="9 10">GTF-13</strain>
    </source>
</reference>
<comment type="caution">
    <text evidence="9">The sequence shown here is derived from an EMBL/GenBank/DDBJ whole genome shotgun (WGS) entry which is preliminary data.</text>
</comment>
<keyword evidence="2 6" id="KW-0698">rRNA processing</keyword>
<evidence type="ECO:0000313" key="9">
    <source>
        <dbReference type="EMBL" id="RRJ83239.1"/>
    </source>
</evidence>
<dbReference type="InterPro" id="IPR007848">
    <property type="entry name" value="Small_mtfrase_dom"/>
</dbReference>
<evidence type="ECO:0000256" key="4">
    <source>
        <dbReference type="ARBA" id="ARBA00022679"/>
    </source>
</evidence>
<dbReference type="SUPFAM" id="SSF53335">
    <property type="entry name" value="S-adenosyl-L-methionine-dependent methyltransferases"/>
    <property type="match status" value="1"/>
</dbReference>
<dbReference type="EMBL" id="QWEZ01000002">
    <property type="protein sequence ID" value="RRJ83239.1"/>
    <property type="molecule type" value="Genomic_DNA"/>
</dbReference>
<evidence type="ECO:0000256" key="1">
    <source>
        <dbReference type="ARBA" id="ARBA00022490"/>
    </source>
</evidence>
<dbReference type="PANTHER" id="PTHR47816:SF5">
    <property type="entry name" value="RIBOSOMAL RNA LARGE SUBUNIT METHYLTRANSFERASE G"/>
    <property type="match status" value="1"/>
</dbReference>
<comment type="subcellular location">
    <subcellularLocation>
        <location evidence="6">Cytoplasm</location>
    </subcellularLocation>
</comment>
<dbReference type="AlphaFoldDB" id="A0A3P3VNF5"/>
<reference evidence="9 10" key="2">
    <citation type="submission" date="2018-12" db="EMBL/GenBank/DDBJ databases">
        <title>Simiduia agarivorans gen. nov., sp. nov., a marine, agarolytic bacterium isolated from shallow coastal water from Keelung, Taiwan.</title>
        <authorList>
            <person name="Shieh W.Y."/>
        </authorList>
    </citation>
    <scope>NUCLEOTIDE SEQUENCE [LARGE SCALE GENOMIC DNA]</scope>
    <source>
        <strain evidence="9 10">GTF-13</strain>
    </source>
</reference>
<keyword evidence="5 6" id="KW-0949">S-adenosyl-L-methionine</keyword>
<dbReference type="HAMAP" id="MF_01859">
    <property type="entry name" value="23SrRNA_methyltr_G"/>
    <property type="match status" value="1"/>
</dbReference>
<gene>
    <name evidence="6" type="primary">rlmG</name>
    <name evidence="9" type="ORF">D0544_15510</name>
</gene>
<keyword evidence="3 6" id="KW-0489">Methyltransferase</keyword>
<dbReference type="PROSITE" id="PS00092">
    <property type="entry name" value="N6_MTASE"/>
    <property type="match status" value="1"/>
</dbReference>
<name>A0A3P3VNF5_9GAMM</name>
<dbReference type="InterPro" id="IPR017237">
    <property type="entry name" value="RLMG"/>
</dbReference>
<evidence type="ECO:0000256" key="2">
    <source>
        <dbReference type="ARBA" id="ARBA00022552"/>
    </source>
</evidence>
<dbReference type="Gene3D" id="3.40.50.150">
    <property type="entry name" value="Vaccinia Virus protein VP39"/>
    <property type="match status" value="2"/>
</dbReference>
<protein>
    <recommendedName>
        <fullName evidence="6">Ribosomal RNA large subunit methyltransferase G</fullName>
        <ecNumber evidence="6">2.1.1.174</ecNumber>
    </recommendedName>
    <alternativeName>
        <fullName evidence="6">23S rRNA m2G1835 methyltransferase</fullName>
    </alternativeName>
    <alternativeName>
        <fullName evidence="6">rRNA (guanine-N(2)-)-methyltransferase RlmG</fullName>
    </alternativeName>
</protein>
<dbReference type="InterPro" id="IPR029063">
    <property type="entry name" value="SAM-dependent_MTases_sf"/>
</dbReference>
<dbReference type="EC" id="2.1.1.174" evidence="6"/>
<keyword evidence="4 6" id="KW-0808">Transferase</keyword>
<dbReference type="Pfam" id="PF05175">
    <property type="entry name" value="MTS"/>
    <property type="match status" value="1"/>
</dbReference>
<keyword evidence="1 6" id="KW-0963">Cytoplasm</keyword>
<dbReference type="InterPro" id="IPR002052">
    <property type="entry name" value="DNA_methylase_N6_adenine_CS"/>
</dbReference>
<sequence length="376" mass="41811">METHYPSPFAQLELQRLPHSRQGSLRAWDAADELLLEELAEAPAEAPVLVLNDSFGALTLNLATLGLKPQLETDSWLSARGAQRNGELNGIDADRWSLATPLSPLQGTYATVLVKIPKTLSLLEYQLRRLRPHLNADSRIIGAGMARNIHRSTLQLFEQLVGPTRSSLARKKARLVFAEPAERPLPEAPPPPGYRLPEEKLVITNFANLFSLDQLDIGSRFFLPHIPAGEHPLQIADLGCGNGLLGLVAARRNPAARLLFRDESALAVACAEHNWRHNRGDDPRARFEQGDCLQGVEPASLDLILCNPPFHQQHAVGDQIAQRMFRQAHRSLRVGGELRIVGNRHLGYHQQLKRLFGNCRPLDSNPKFVVLSARRQ</sequence>
<dbReference type="GO" id="GO:0005737">
    <property type="term" value="C:cytoplasm"/>
    <property type="evidence" value="ECO:0007669"/>
    <property type="project" value="UniProtKB-SubCell"/>
</dbReference>
<evidence type="ECO:0000256" key="5">
    <source>
        <dbReference type="ARBA" id="ARBA00022691"/>
    </source>
</evidence>
<dbReference type="RefSeq" id="WP_125017734.1">
    <property type="nucleotide sequence ID" value="NZ_QWEZ01000002.1"/>
</dbReference>
<dbReference type="InterPro" id="IPR058679">
    <property type="entry name" value="RlmG_N"/>
</dbReference>
<dbReference type="GO" id="GO:0003676">
    <property type="term" value="F:nucleic acid binding"/>
    <property type="evidence" value="ECO:0007669"/>
    <property type="project" value="InterPro"/>
</dbReference>
<evidence type="ECO:0000313" key="10">
    <source>
        <dbReference type="Proteomes" id="UP000280792"/>
    </source>
</evidence>
<accession>A0A3P3VNF5</accession>
<evidence type="ECO:0000259" key="8">
    <source>
        <dbReference type="Pfam" id="PF26049"/>
    </source>
</evidence>
<evidence type="ECO:0000259" key="7">
    <source>
        <dbReference type="Pfam" id="PF05175"/>
    </source>
</evidence>
<proteinExistence type="inferred from homology"/>
<dbReference type="InterPro" id="IPR046977">
    <property type="entry name" value="RsmC/RlmG"/>
</dbReference>
<comment type="similarity">
    <text evidence="6">Belongs to the methyltransferase superfamily. RlmG family.</text>
</comment>
<organism evidence="9 10">
    <name type="scientific">Aestuariirhabdus litorea</name>
    <dbReference type="NCBI Taxonomy" id="2528527"/>
    <lineage>
        <taxon>Bacteria</taxon>
        <taxon>Pseudomonadati</taxon>
        <taxon>Pseudomonadota</taxon>
        <taxon>Gammaproteobacteria</taxon>
        <taxon>Oceanospirillales</taxon>
        <taxon>Aestuariirhabdaceae</taxon>
        <taxon>Aestuariirhabdus</taxon>
    </lineage>
</organism>
<dbReference type="PIRSF" id="PIRSF037565">
    <property type="entry name" value="RRNA_m2G_Mtase_RsmD_prd"/>
    <property type="match status" value="1"/>
</dbReference>
<comment type="catalytic activity">
    <reaction evidence="6">
        <text>guanosine(1835) in 23S rRNA + S-adenosyl-L-methionine = N(2)-methylguanosine(1835) in 23S rRNA + S-adenosyl-L-homocysteine + H(+)</text>
        <dbReference type="Rhea" id="RHEA:42744"/>
        <dbReference type="Rhea" id="RHEA-COMP:10217"/>
        <dbReference type="Rhea" id="RHEA-COMP:10218"/>
        <dbReference type="ChEBI" id="CHEBI:15378"/>
        <dbReference type="ChEBI" id="CHEBI:57856"/>
        <dbReference type="ChEBI" id="CHEBI:59789"/>
        <dbReference type="ChEBI" id="CHEBI:74269"/>
        <dbReference type="ChEBI" id="CHEBI:74481"/>
        <dbReference type="EC" id="2.1.1.174"/>
    </reaction>
</comment>
<comment type="function">
    <text evidence="6">Specifically methylates the guanine in position 1835 (m2G1835) of 23S rRNA.</text>
</comment>
<feature type="domain" description="RlmG N-terminal" evidence="8">
    <location>
        <begin position="4"/>
        <end position="181"/>
    </location>
</feature>